<dbReference type="InterPro" id="IPR014044">
    <property type="entry name" value="CAP_dom"/>
</dbReference>
<evidence type="ECO:0000313" key="5">
    <source>
        <dbReference type="Proteomes" id="UP000294545"/>
    </source>
</evidence>
<dbReference type="Pfam" id="PF00188">
    <property type="entry name" value="CAP"/>
    <property type="match status" value="1"/>
</dbReference>
<dbReference type="EMBL" id="SMGQ01000011">
    <property type="protein sequence ID" value="TCK98761.1"/>
    <property type="molecule type" value="Genomic_DNA"/>
</dbReference>
<dbReference type="Gene3D" id="3.40.33.10">
    <property type="entry name" value="CAP"/>
    <property type="match status" value="1"/>
</dbReference>
<feature type="domain" description="SLH" evidence="3">
    <location>
        <begin position="138"/>
        <end position="201"/>
    </location>
</feature>
<dbReference type="Pfam" id="PF00395">
    <property type="entry name" value="SLH"/>
    <property type="match status" value="2"/>
</dbReference>
<dbReference type="PANTHER" id="PTHR31157:SF1">
    <property type="entry name" value="SCP DOMAIN-CONTAINING PROTEIN"/>
    <property type="match status" value="1"/>
</dbReference>
<evidence type="ECO:0000259" key="3">
    <source>
        <dbReference type="PROSITE" id="PS51272"/>
    </source>
</evidence>
<evidence type="ECO:0000256" key="1">
    <source>
        <dbReference type="ARBA" id="ARBA00022737"/>
    </source>
</evidence>
<accession>A0A4V2Q1S5</accession>
<keyword evidence="5" id="KW-1185">Reference proteome</keyword>
<comment type="caution">
    <text evidence="4">The sequence shown here is derived from an EMBL/GenBank/DDBJ whole genome shotgun (WGS) entry which is preliminary data.</text>
</comment>
<keyword evidence="1" id="KW-0677">Repeat</keyword>
<dbReference type="CDD" id="cd05379">
    <property type="entry name" value="CAP_bacterial"/>
    <property type="match status" value="1"/>
</dbReference>
<feature type="domain" description="SLH" evidence="3">
    <location>
        <begin position="71"/>
        <end position="134"/>
    </location>
</feature>
<dbReference type="PROSITE" id="PS51272">
    <property type="entry name" value="SLH"/>
    <property type="match status" value="2"/>
</dbReference>
<dbReference type="AlphaFoldDB" id="A0A4V2Q1S5"/>
<evidence type="ECO:0000256" key="2">
    <source>
        <dbReference type="SAM" id="SignalP"/>
    </source>
</evidence>
<keyword evidence="2" id="KW-0732">Signal</keyword>
<dbReference type="InterPro" id="IPR029410">
    <property type="entry name" value="CAP_assoc"/>
</dbReference>
<dbReference type="Proteomes" id="UP000294545">
    <property type="component" value="Unassembled WGS sequence"/>
</dbReference>
<feature type="chain" id="PRO_5038391904" evidence="2">
    <location>
        <begin position="21"/>
        <end position="468"/>
    </location>
</feature>
<dbReference type="RefSeq" id="WP_132281875.1">
    <property type="nucleotide sequence ID" value="NZ_SMGQ01000011.1"/>
</dbReference>
<proteinExistence type="predicted"/>
<dbReference type="SUPFAM" id="SSF55797">
    <property type="entry name" value="PR-1-like"/>
    <property type="match status" value="1"/>
</dbReference>
<dbReference type="InterPro" id="IPR001119">
    <property type="entry name" value="SLH_dom"/>
</dbReference>
<dbReference type="InterPro" id="IPR035940">
    <property type="entry name" value="CAP_sf"/>
</dbReference>
<protein>
    <submittedName>
        <fullName evidence="4">Uncharacterized protein YkwD</fullName>
    </submittedName>
</protein>
<organism evidence="4 5">
    <name type="scientific">Natranaerovirga hydrolytica</name>
    <dbReference type="NCBI Taxonomy" id="680378"/>
    <lineage>
        <taxon>Bacteria</taxon>
        <taxon>Bacillati</taxon>
        <taxon>Bacillota</taxon>
        <taxon>Clostridia</taxon>
        <taxon>Lachnospirales</taxon>
        <taxon>Natranaerovirgaceae</taxon>
        <taxon>Natranaerovirga</taxon>
    </lineage>
</organism>
<evidence type="ECO:0000313" key="4">
    <source>
        <dbReference type="EMBL" id="TCK98761.1"/>
    </source>
</evidence>
<dbReference type="Pfam" id="PF14504">
    <property type="entry name" value="CAP_assoc_N"/>
    <property type="match status" value="1"/>
</dbReference>
<name>A0A4V2Q1S5_9FIRM</name>
<dbReference type="PANTHER" id="PTHR31157">
    <property type="entry name" value="SCP DOMAIN-CONTAINING PROTEIN"/>
    <property type="match status" value="1"/>
</dbReference>
<gene>
    <name evidence="4" type="ORF">EDC19_1196</name>
</gene>
<sequence length="468" mass="53618">MKKIALGILLVLTLTMSVFANPSDWAEEEIRKAIDNQLVTMDILSDYQEDITREEFATLMVLLYESLSEEEAVESLENPFEDTNDEGILKAYNLNIIAGINANTFAPNQNITREQIASMLYRSIKVIDPSWISDHKMALTFDDKEDVSNWALESVEFINDKGIMGGIGNNILDPQGYTTREQAIALVNRTYEIFEKEKIPEDKILMGSKKENVIHLLGEPIDTIISDWGFSWYVFDGYADYIQVGIEEDQVVAIYTNSNHYDVSNGLINISREAAEEKYTNEGYNHTFDSNNNIDEIINDDTTLRIYSDSNDDDTIYAILFIKNKYVSYGNRLETSLERAKEYEKLTFHLTNSFRSFHNKAPLEWDDLAAEAARAHSEDMAIKEYFSHTNLEGESPFDRMRNYGINYWSAAENIAAGYRGIEITHAWINSSGHRDNILGDTERLGVGIYYKSNSIYSFYSTQKFYSPR</sequence>
<feature type="signal peptide" evidence="2">
    <location>
        <begin position="1"/>
        <end position="20"/>
    </location>
</feature>
<reference evidence="4 5" key="1">
    <citation type="submission" date="2019-03" db="EMBL/GenBank/DDBJ databases">
        <title>Genomic Encyclopedia of Type Strains, Phase IV (KMG-IV): sequencing the most valuable type-strain genomes for metagenomic binning, comparative biology and taxonomic classification.</title>
        <authorList>
            <person name="Goeker M."/>
        </authorList>
    </citation>
    <scope>NUCLEOTIDE SEQUENCE [LARGE SCALE GENOMIC DNA]</scope>
    <source>
        <strain evidence="4 5">DSM 24176</strain>
    </source>
</reference>
<dbReference type="OrthoDB" id="9783944at2"/>